<comment type="caution">
    <text evidence="1">The sequence shown here is derived from an EMBL/GenBank/DDBJ whole genome shotgun (WGS) entry which is preliminary data.</text>
</comment>
<name>A0A9N9D0Y0_9GLOM</name>
<gene>
    <name evidence="1" type="ORF">PBRASI_LOCUS8843</name>
</gene>
<reference evidence="1" key="1">
    <citation type="submission" date="2021-06" db="EMBL/GenBank/DDBJ databases">
        <authorList>
            <person name="Kallberg Y."/>
            <person name="Tangrot J."/>
            <person name="Rosling A."/>
        </authorList>
    </citation>
    <scope>NUCLEOTIDE SEQUENCE</scope>
    <source>
        <strain evidence="1">BR232B</strain>
    </source>
</reference>
<dbReference type="OrthoDB" id="2122308at2759"/>
<dbReference type="EMBL" id="CAJVPI010001699">
    <property type="protein sequence ID" value="CAG8623478.1"/>
    <property type="molecule type" value="Genomic_DNA"/>
</dbReference>
<proteinExistence type="predicted"/>
<accession>A0A9N9D0Y0</accession>
<dbReference type="AlphaFoldDB" id="A0A9N9D0Y0"/>
<sequence>MTRTIKTNVNTPTIATSKNVRCFSRKALPTDRSYVKKGGAGKGNWGRQVDDVDEGMIDSSIGVYKENAKVAVG</sequence>
<protein>
    <submittedName>
        <fullName evidence="1">5408_t:CDS:1</fullName>
    </submittedName>
</protein>
<evidence type="ECO:0000313" key="2">
    <source>
        <dbReference type="Proteomes" id="UP000789739"/>
    </source>
</evidence>
<dbReference type="Proteomes" id="UP000789739">
    <property type="component" value="Unassembled WGS sequence"/>
</dbReference>
<organism evidence="1 2">
    <name type="scientific">Paraglomus brasilianum</name>
    <dbReference type="NCBI Taxonomy" id="144538"/>
    <lineage>
        <taxon>Eukaryota</taxon>
        <taxon>Fungi</taxon>
        <taxon>Fungi incertae sedis</taxon>
        <taxon>Mucoromycota</taxon>
        <taxon>Glomeromycotina</taxon>
        <taxon>Glomeromycetes</taxon>
        <taxon>Paraglomerales</taxon>
        <taxon>Paraglomeraceae</taxon>
        <taxon>Paraglomus</taxon>
    </lineage>
</organism>
<evidence type="ECO:0000313" key="1">
    <source>
        <dbReference type="EMBL" id="CAG8623478.1"/>
    </source>
</evidence>
<keyword evidence="2" id="KW-1185">Reference proteome</keyword>